<dbReference type="Proteomes" id="UP000078368">
    <property type="component" value="Unassembled WGS sequence"/>
</dbReference>
<dbReference type="NCBIfam" id="TIGR03816">
    <property type="entry name" value="tadE_like_DECH"/>
    <property type="match status" value="1"/>
</dbReference>
<dbReference type="AlphaFoldDB" id="A0A179B479"/>
<dbReference type="STRING" id="1823756.A4H34_03260"/>
<sequence>MNASTDPPGGRKKGREIRQGRGVEQRRRSSRLCRCSWQPDRRFRRRHRRRRLYLHPNLRGLNESRREAERESERGAGTVLTVGFLFVICTFTVVLLMVASTCASIAKAQNAADMVALASAQRSAAGLGGCPSSAYVERTYGASLVACDVDGALAKVKVSKNLTYMGVTYVAEAWAGPAYSAGETR</sequence>
<gene>
    <name evidence="3" type="ORF">A4H34_03260</name>
</gene>
<dbReference type="RefSeq" id="WP_064231057.1">
    <property type="nucleotide sequence ID" value="NZ_LVZK01000001.1"/>
</dbReference>
<evidence type="ECO:0000256" key="2">
    <source>
        <dbReference type="SAM" id="Phobius"/>
    </source>
</evidence>
<keyword evidence="2" id="KW-1133">Transmembrane helix</keyword>
<dbReference type="EMBL" id="LVZK01000001">
    <property type="protein sequence ID" value="OAP86205.1"/>
    <property type="molecule type" value="Genomic_DNA"/>
</dbReference>
<keyword evidence="2" id="KW-0812">Transmembrane</keyword>
<accession>A0A179B479</accession>
<keyword evidence="4" id="KW-1185">Reference proteome</keyword>
<evidence type="ECO:0000313" key="3">
    <source>
        <dbReference type="EMBL" id="OAP86205.1"/>
    </source>
</evidence>
<proteinExistence type="predicted"/>
<comment type="caution">
    <text evidence="3">The sequence shown here is derived from an EMBL/GenBank/DDBJ whole genome shotgun (WGS) entry which is preliminary data.</text>
</comment>
<evidence type="ECO:0000256" key="1">
    <source>
        <dbReference type="SAM" id="MobiDB-lite"/>
    </source>
</evidence>
<dbReference type="InterPro" id="IPR021202">
    <property type="entry name" value="Rv3654c-like"/>
</dbReference>
<feature type="transmembrane region" description="Helical" evidence="2">
    <location>
        <begin position="75"/>
        <end position="99"/>
    </location>
</feature>
<evidence type="ECO:0000313" key="4">
    <source>
        <dbReference type="Proteomes" id="UP000078368"/>
    </source>
</evidence>
<reference evidence="3 4" key="1">
    <citation type="submission" date="2016-04" db="EMBL/GenBank/DDBJ databases">
        <title>Peptidophaga gingivicola gen. nov., sp. nov., isolated from human subgingival plaque.</title>
        <authorList>
            <person name="Beall C.J."/>
            <person name="Mokrzan E.M."/>
            <person name="Griffen A.L."/>
            <person name="Leys E.J."/>
        </authorList>
    </citation>
    <scope>NUCLEOTIDE SEQUENCE [LARGE SCALE GENOMIC DNA]</scope>
    <source>
        <strain evidence="3 4">BA112</strain>
    </source>
</reference>
<feature type="region of interest" description="Disordered" evidence="1">
    <location>
        <begin position="1"/>
        <end position="29"/>
    </location>
</feature>
<protein>
    <submittedName>
        <fullName evidence="3">Uncharacterized protein</fullName>
    </submittedName>
</protein>
<feature type="compositionally biased region" description="Basic and acidic residues" evidence="1">
    <location>
        <begin position="16"/>
        <end position="27"/>
    </location>
</feature>
<keyword evidence="2" id="KW-0472">Membrane</keyword>
<name>A0A179B479_9ACTO</name>
<organism evidence="3 4">
    <name type="scientific">Peptidiphaga gingivicola</name>
    <dbReference type="NCBI Taxonomy" id="2741497"/>
    <lineage>
        <taxon>Bacteria</taxon>
        <taxon>Bacillati</taxon>
        <taxon>Actinomycetota</taxon>
        <taxon>Actinomycetes</taxon>
        <taxon>Actinomycetales</taxon>
        <taxon>Actinomycetaceae</taxon>
        <taxon>Peptidiphaga</taxon>
    </lineage>
</organism>